<reference evidence="2" key="1">
    <citation type="submission" date="2023-08" db="EMBL/GenBank/DDBJ databases">
        <authorList>
            <person name="Chen Y."/>
            <person name="Shah S."/>
            <person name="Dougan E. K."/>
            <person name="Thang M."/>
            <person name="Chan C."/>
        </authorList>
    </citation>
    <scope>NUCLEOTIDE SEQUENCE</scope>
</reference>
<dbReference type="AlphaFoldDB" id="A0AA36JLK3"/>
<keyword evidence="3" id="KW-1185">Reference proteome</keyword>
<dbReference type="EMBL" id="CAUJNA010003667">
    <property type="protein sequence ID" value="CAJ1407311.1"/>
    <property type="molecule type" value="Genomic_DNA"/>
</dbReference>
<name>A0AA36JLK3_9DINO</name>
<organism evidence="2 3">
    <name type="scientific">Effrenium voratum</name>
    <dbReference type="NCBI Taxonomy" id="2562239"/>
    <lineage>
        <taxon>Eukaryota</taxon>
        <taxon>Sar</taxon>
        <taxon>Alveolata</taxon>
        <taxon>Dinophyceae</taxon>
        <taxon>Suessiales</taxon>
        <taxon>Symbiodiniaceae</taxon>
        <taxon>Effrenium</taxon>
    </lineage>
</organism>
<protein>
    <submittedName>
        <fullName evidence="2">Uncharacterized protein</fullName>
    </submittedName>
</protein>
<evidence type="ECO:0000256" key="1">
    <source>
        <dbReference type="SAM" id="MobiDB-lite"/>
    </source>
</evidence>
<feature type="region of interest" description="Disordered" evidence="1">
    <location>
        <begin position="1"/>
        <end position="71"/>
    </location>
</feature>
<proteinExistence type="predicted"/>
<feature type="compositionally biased region" description="Low complexity" evidence="1">
    <location>
        <begin position="60"/>
        <end position="71"/>
    </location>
</feature>
<feature type="compositionally biased region" description="Low complexity" evidence="1">
    <location>
        <begin position="31"/>
        <end position="42"/>
    </location>
</feature>
<dbReference type="Proteomes" id="UP001178507">
    <property type="component" value="Unassembled WGS sequence"/>
</dbReference>
<accession>A0AA36JLK3</accession>
<evidence type="ECO:0000313" key="2">
    <source>
        <dbReference type="EMBL" id="CAJ1407311.1"/>
    </source>
</evidence>
<feature type="region of interest" description="Disordered" evidence="1">
    <location>
        <begin position="132"/>
        <end position="158"/>
    </location>
</feature>
<gene>
    <name evidence="2" type="ORF">EVOR1521_LOCUS29043</name>
</gene>
<comment type="caution">
    <text evidence="2">The sequence shown here is derived from an EMBL/GenBank/DDBJ whole genome shotgun (WGS) entry which is preliminary data.</text>
</comment>
<feature type="compositionally biased region" description="Basic and acidic residues" evidence="1">
    <location>
        <begin position="147"/>
        <end position="158"/>
    </location>
</feature>
<sequence length="158" mass="17066">MAAVVREARQTADDPLLVRRFRSGSHPPRQLAPLAPLAEPEPSVSPRRGGRPKVPRAQMRPRSPKSAPPARELCKCAVDEAAEVLHDLEAFGATLQDQSSVVSGLAEKEAELAAFLEASRNEASALRRALESLEQSEAPEAPEGEDEMTRAREALGLE</sequence>
<evidence type="ECO:0000313" key="3">
    <source>
        <dbReference type="Proteomes" id="UP001178507"/>
    </source>
</evidence>
<feature type="compositionally biased region" description="Basic and acidic residues" evidence="1">
    <location>
        <begin position="1"/>
        <end position="12"/>
    </location>
</feature>